<keyword evidence="2" id="KW-0813">Transport</keyword>
<dbReference type="Proteomes" id="UP000288716">
    <property type="component" value="Unassembled WGS sequence"/>
</dbReference>
<protein>
    <submittedName>
        <fullName evidence="7">MFS-type transporter SLC18B1-like protein</fullName>
    </submittedName>
</protein>
<evidence type="ECO:0000256" key="1">
    <source>
        <dbReference type="ARBA" id="ARBA00004141"/>
    </source>
</evidence>
<evidence type="ECO:0000256" key="6">
    <source>
        <dbReference type="SAM" id="Phobius"/>
    </source>
</evidence>
<dbReference type="Gene3D" id="1.20.1250.20">
    <property type="entry name" value="MFS general substrate transporter like domains"/>
    <property type="match status" value="2"/>
</dbReference>
<accession>A0A443S5F3</accession>
<feature type="transmembrane region" description="Helical" evidence="6">
    <location>
        <begin position="147"/>
        <end position="169"/>
    </location>
</feature>
<gene>
    <name evidence="7" type="ORF">B4U80_00020</name>
</gene>
<evidence type="ECO:0000313" key="8">
    <source>
        <dbReference type="Proteomes" id="UP000288716"/>
    </source>
</evidence>
<keyword evidence="4 6" id="KW-1133">Transmembrane helix</keyword>
<dbReference type="PANTHER" id="PTHR23506">
    <property type="entry name" value="GH10249P"/>
    <property type="match status" value="1"/>
</dbReference>
<dbReference type="GO" id="GO:0022857">
    <property type="term" value="F:transmembrane transporter activity"/>
    <property type="evidence" value="ECO:0007669"/>
    <property type="project" value="TreeGrafter"/>
</dbReference>
<evidence type="ECO:0000256" key="5">
    <source>
        <dbReference type="ARBA" id="ARBA00023136"/>
    </source>
</evidence>
<evidence type="ECO:0000256" key="3">
    <source>
        <dbReference type="ARBA" id="ARBA00022692"/>
    </source>
</evidence>
<organism evidence="7 8">
    <name type="scientific">Leptotrombidium deliense</name>
    <dbReference type="NCBI Taxonomy" id="299467"/>
    <lineage>
        <taxon>Eukaryota</taxon>
        <taxon>Metazoa</taxon>
        <taxon>Ecdysozoa</taxon>
        <taxon>Arthropoda</taxon>
        <taxon>Chelicerata</taxon>
        <taxon>Arachnida</taxon>
        <taxon>Acari</taxon>
        <taxon>Acariformes</taxon>
        <taxon>Trombidiformes</taxon>
        <taxon>Prostigmata</taxon>
        <taxon>Anystina</taxon>
        <taxon>Parasitengona</taxon>
        <taxon>Trombiculoidea</taxon>
        <taxon>Trombiculidae</taxon>
        <taxon>Leptotrombidium</taxon>
    </lineage>
</organism>
<dbReference type="OrthoDB" id="446368at2759"/>
<evidence type="ECO:0000256" key="4">
    <source>
        <dbReference type="ARBA" id="ARBA00022989"/>
    </source>
</evidence>
<feature type="transmembrane region" description="Helical" evidence="6">
    <location>
        <begin position="106"/>
        <end position="126"/>
    </location>
</feature>
<dbReference type="EMBL" id="NCKV01007965">
    <property type="protein sequence ID" value="RWS22760.1"/>
    <property type="molecule type" value="Genomic_DNA"/>
</dbReference>
<feature type="transmembrane region" description="Helical" evidence="6">
    <location>
        <begin position="181"/>
        <end position="201"/>
    </location>
</feature>
<evidence type="ECO:0000313" key="7">
    <source>
        <dbReference type="EMBL" id="RWS22760.1"/>
    </source>
</evidence>
<sequence>MFESGSTEICCDKVSSADTEKCTVSTLSDRLSSENFVPFPPSILVNNEPNSNSSVINKLEKRRKFTKKQWILAICIIYGNICNGAAYSLIAPFFPKEAEEKGLTPSQYGFVFAIYEIGCFVLCPIFGKMIPHLSPNLLRWSQPGTTFLVLALATVEMSGGIGLLIGPALGGVLYELGGFHLPFIGIGIVSAIGIIPLAIMLPEKG</sequence>
<dbReference type="STRING" id="299467.A0A443S5F3"/>
<dbReference type="PANTHER" id="PTHR23506:SF26">
    <property type="entry name" value="MFS-TYPE TRANSPORTER SLC18B1"/>
    <property type="match status" value="1"/>
</dbReference>
<reference evidence="7 8" key="1">
    <citation type="journal article" date="2018" name="Gigascience">
        <title>Genomes of trombidid mites reveal novel predicted allergens and laterally-transferred genes associated with secondary metabolism.</title>
        <authorList>
            <person name="Dong X."/>
            <person name="Chaisiri K."/>
            <person name="Xia D."/>
            <person name="Armstrong S.D."/>
            <person name="Fang Y."/>
            <person name="Donnelly M.J."/>
            <person name="Kadowaki T."/>
            <person name="McGarry J.W."/>
            <person name="Darby A.C."/>
            <person name="Makepeace B.L."/>
        </authorList>
    </citation>
    <scope>NUCLEOTIDE SEQUENCE [LARGE SCALE GENOMIC DNA]</scope>
    <source>
        <strain evidence="7">UoL-UT</strain>
    </source>
</reference>
<dbReference type="AlphaFoldDB" id="A0A443S5F3"/>
<name>A0A443S5F3_9ACAR</name>
<keyword evidence="8" id="KW-1185">Reference proteome</keyword>
<dbReference type="SUPFAM" id="SSF103473">
    <property type="entry name" value="MFS general substrate transporter"/>
    <property type="match status" value="1"/>
</dbReference>
<dbReference type="InterPro" id="IPR050930">
    <property type="entry name" value="MFS_Vesicular_Transporter"/>
</dbReference>
<evidence type="ECO:0000256" key="2">
    <source>
        <dbReference type="ARBA" id="ARBA00022448"/>
    </source>
</evidence>
<dbReference type="InterPro" id="IPR036259">
    <property type="entry name" value="MFS_trans_sf"/>
</dbReference>
<keyword evidence="5 6" id="KW-0472">Membrane</keyword>
<proteinExistence type="predicted"/>
<feature type="transmembrane region" description="Helical" evidence="6">
    <location>
        <begin position="70"/>
        <end position="94"/>
    </location>
</feature>
<dbReference type="VEuPathDB" id="VectorBase:LDEU009280"/>
<comment type="subcellular location">
    <subcellularLocation>
        <location evidence="1">Membrane</location>
        <topology evidence="1">Multi-pass membrane protein</topology>
    </subcellularLocation>
</comment>
<comment type="caution">
    <text evidence="7">The sequence shown here is derived from an EMBL/GenBank/DDBJ whole genome shotgun (WGS) entry which is preliminary data.</text>
</comment>
<keyword evidence="3 6" id="KW-0812">Transmembrane</keyword>
<dbReference type="GO" id="GO:0016020">
    <property type="term" value="C:membrane"/>
    <property type="evidence" value="ECO:0007669"/>
    <property type="project" value="UniProtKB-SubCell"/>
</dbReference>